<dbReference type="EC" id="1.14.13.39" evidence="7"/>
<sequence length="108" mass="12123">MGKQAQTTTILTDSPTVQTKLKVERSVDRPVRCPFAVNLRNYKDGSTHQDMLHHTAVKNMACDSKTCEGSIMNPKTLIRGPSKIPSSSDDILTQAVEFIDQYYKSFKM</sequence>
<comment type="subcellular location">
    <subcellularLocation>
        <location evidence="5">Cytoplasm</location>
        <location evidence="5">Cytosol</location>
    </subcellularLocation>
</comment>
<evidence type="ECO:0000256" key="7">
    <source>
        <dbReference type="ARBA" id="ARBA00012989"/>
    </source>
</evidence>
<evidence type="ECO:0000256" key="8">
    <source>
        <dbReference type="ARBA" id="ARBA00022490"/>
    </source>
</evidence>
<dbReference type="Proteomes" id="UP000579812">
    <property type="component" value="Unassembled WGS sequence"/>
</dbReference>
<evidence type="ECO:0000256" key="17">
    <source>
        <dbReference type="ARBA" id="ARBA00023004"/>
    </source>
</evidence>
<organism evidence="23 24">
    <name type="scientific">Onychostoma macrolepis</name>
    <dbReference type="NCBI Taxonomy" id="369639"/>
    <lineage>
        <taxon>Eukaryota</taxon>
        <taxon>Metazoa</taxon>
        <taxon>Chordata</taxon>
        <taxon>Craniata</taxon>
        <taxon>Vertebrata</taxon>
        <taxon>Euteleostomi</taxon>
        <taxon>Actinopterygii</taxon>
        <taxon>Neopterygii</taxon>
        <taxon>Teleostei</taxon>
        <taxon>Ostariophysi</taxon>
        <taxon>Cypriniformes</taxon>
        <taxon>Cyprinidae</taxon>
        <taxon>Acrossocheilinae</taxon>
        <taxon>Onychostoma</taxon>
    </lineage>
</organism>
<keyword evidence="24" id="KW-1185">Reference proteome</keyword>
<dbReference type="Gene3D" id="3.90.340.10">
    <property type="entry name" value="Nitric Oxide Synthase, Chain A, domain 1"/>
    <property type="match status" value="1"/>
</dbReference>
<evidence type="ECO:0000256" key="22">
    <source>
        <dbReference type="ARBA" id="ARBA00049812"/>
    </source>
</evidence>
<evidence type="ECO:0000256" key="13">
    <source>
        <dbReference type="ARBA" id="ARBA00022827"/>
    </source>
</evidence>
<dbReference type="GO" id="GO:0004517">
    <property type="term" value="F:nitric-oxide synthase activity"/>
    <property type="evidence" value="ECO:0007669"/>
    <property type="project" value="UniProtKB-EC"/>
</dbReference>
<comment type="catalytic activity">
    <reaction evidence="18">
        <text>2 L-arginine + 3 NADPH + 4 O2 + H(+) = 2 L-citrulline + 2 nitric oxide + 3 NADP(+) + 4 H2O</text>
        <dbReference type="Rhea" id="RHEA:19897"/>
        <dbReference type="ChEBI" id="CHEBI:15377"/>
        <dbReference type="ChEBI" id="CHEBI:15378"/>
        <dbReference type="ChEBI" id="CHEBI:15379"/>
        <dbReference type="ChEBI" id="CHEBI:16480"/>
        <dbReference type="ChEBI" id="CHEBI:32682"/>
        <dbReference type="ChEBI" id="CHEBI:57743"/>
        <dbReference type="ChEBI" id="CHEBI:57783"/>
        <dbReference type="ChEBI" id="CHEBI:58349"/>
        <dbReference type="EC" id="1.14.13.39"/>
    </reaction>
    <physiologicalReaction direction="left-to-right" evidence="18">
        <dbReference type="Rhea" id="RHEA:19898"/>
    </physiologicalReaction>
</comment>
<dbReference type="EMBL" id="JAAMOB010000005">
    <property type="protein sequence ID" value="KAF4113019.1"/>
    <property type="molecule type" value="Genomic_DNA"/>
</dbReference>
<keyword evidence="17" id="KW-0408">Iron</keyword>
<evidence type="ECO:0000256" key="20">
    <source>
        <dbReference type="ARBA" id="ARBA00049784"/>
    </source>
</evidence>
<dbReference type="PANTHER" id="PTHR43410">
    <property type="entry name" value="NITRIC OXIDE SYNTHASE OXYGENASE"/>
    <property type="match status" value="1"/>
</dbReference>
<evidence type="ECO:0000256" key="4">
    <source>
        <dbReference type="ARBA" id="ARBA00001974"/>
    </source>
</evidence>
<evidence type="ECO:0000256" key="2">
    <source>
        <dbReference type="ARBA" id="ARBA00001950"/>
    </source>
</evidence>
<keyword evidence="15" id="KW-0112">Calmodulin-binding</keyword>
<reference evidence="23 24" key="1">
    <citation type="submission" date="2020-04" db="EMBL/GenBank/DDBJ databases">
        <title>Chromosome-level genome assembly of a cyprinid fish Onychostoma macrolepis by integration of Nanopore Sequencing, Bionano and Hi-C technology.</title>
        <authorList>
            <person name="Wang D."/>
        </authorList>
    </citation>
    <scope>NUCLEOTIDE SEQUENCE [LARGE SCALE GENOMIC DNA]</scope>
    <source>
        <strain evidence="23">SWU-2019</strain>
        <tissue evidence="23">Muscle</tissue>
    </source>
</reference>
<evidence type="ECO:0000256" key="12">
    <source>
        <dbReference type="ARBA" id="ARBA00022723"/>
    </source>
</evidence>
<evidence type="ECO:0000256" key="18">
    <source>
        <dbReference type="ARBA" id="ARBA00047419"/>
    </source>
</evidence>
<evidence type="ECO:0000256" key="1">
    <source>
        <dbReference type="ARBA" id="ARBA00001917"/>
    </source>
</evidence>
<dbReference type="GO" id="GO:0046872">
    <property type="term" value="F:metal ion binding"/>
    <property type="evidence" value="ECO:0007669"/>
    <property type="project" value="UniProtKB-KW"/>
</dbReference>
<gene>
    <name evidence="23" type="ORF">G5714_005564</name>
</gene>
<accession>A0A7J6D1D1</accession>
<evidence type="ECO:0000256" key="16">
    <source>
        <dbReference type="ARBA" id="ARBA00023002"/>
    </source>
</evidence>
<comment type="similarity">
    <text evidence="6">Belongs to the NOS family.</text>
</comment>
<keyword evidence="13" id="KW-0274">FAD</keyword>
<evidence type="ECO:0000256" key="6">
    <source>
        <dbReference type="ARBA" id="ARBA00006267"/>
    </source>
</evidence>
<comment type="cofactor">
    <cofactor evidence="4">
        <name>FAD</name>
        <dbReference type="ChEBI" id="CHEBI:57692"/>
    </cofactor>
</comment>
<protein>
    <recommendedName>
        <fullName evidence="19">Nitric oxide synthase, inducible</fullName>
        <ecNumber evidence="7">1.14.13.39</ecNumber>
    </recommendedName>
    <alternativeName>
        <fullName evidence="21">Inducible NO synthase</fullName>
    </alternativeName>
    <alternativeName>
        <fullName evidence="20">NOS type II</fullName>
    </alternativeName>
    <alternativeName>
        <fullName evidence="22">Peptidyl-cysteine S-nitrosylase NOS2</fullName>
    </alternativeName>
</protein>
<evidence type="ECO:0000256" key="14">
    <source>
        <dbReference type="ARBA" id="ARBA00022857"/>
    </source>
</evidence>
<keyword evidence="10" id="KW-0285">Flavoprotein</keyword>
<keyword evidence="11" id="KW-0288">FMN</keyword>
<evidence type="ECO:0000313" key="24">
    <source>
        <dbReference type="Proteomes" id="UP000579812"/>
    </source>
</evidence>
<evidence type="ECO:0000256" key="9">
    <source>
        <dbReference type="ARBA" id="ARBA00022617"/>
    </source>
</evidence>
<comment type="caution">
    <text evidence="23">The sequence shown here is derived from an EMBL/GenBank/DDBJ whole genome shotgun (WGS) entry which is preliminary data.</text>
</comment>
<dbReference type="AlphaFoldDB" id="A0A7J6D1D1"/>
<dbReference type="InterPro" id="IPR044943">
    <property type="entry name" value="NOS_dom_1"/>
</dbReference>
<proteinExistence type="inferred from homology"/>
<evidence type="ECO:0000256" key="10">
    <source>
        <dbReference type="ARBA" id="ARBA00022630"/>
    </source>
</evidence>
<name>A0A7J6D1D1_9TELE</name>
<keyword evidence="12" id="KW-0479">Metal-binding</keyword>
<dbReference type="InterPro" id="IPR050607">
    <property type="entry name" value="NOS"/>
</dbReference>
<evidence type="ECO:0000256" key="21">
    <source>
        <dbReference type="ARBA" id="ARBA00049808"/>
    </source>
</evidence>
<dbReference type="SUPFAM" id="SSF56512">
    <property type="entry name" value="Nitric oxide (NO) synthase oxygenase domain"/>
    <property type="match status" value="1"/>
</dbReference>
<keyword evidence="8" id="KW-0963">Cytoplasm</keyword>
<keyword evidence="16" id="KW-0560">Oxidoreductase</keyword>
<evidence type="ECO:0000256" key="15">
    <source>
        <dbReference type="ARBA" id="ARBA00022860"/>
    </source>
</evidence>
<evidence type="ECO:0000256" key="3">
    <source>
        <dbReference type="ARBA" id="ARBA00001970"/>
    </source>
</evidence>
<comment type="cofactor">
    <cofactor evidence="1">
        <name>FMN</name>
        <dbReference type="ChEBI" id="CHEBI:58210"/>
    </cofactor>
</comment>
<evidence type="ECO:0000256" key="19">
    <source>
        <dbReference type="ARBA" id="ARBA00049771"/>
    </source>
</evidence>
<evidence type="ECO:0000313" key="23">
    <source>
        <dbReference type="EMBL" id="KAF4113019.1"/>
    </source>
</evidence>
<dbReference type="InterPro" id="IPR036119">
    <property type="entry name" value="NOS_N_sf"/>
</dbReference>
<keyword evidence="9" id="KW-0349">Heme</keyword>
<dbReference type="GO" id="GO:0005516">
    <property type="term" value="F:calmodulin binding"/>
    <property type="evidence" value="ECO:0007669"/>
    <property type="project" value="UniProtKB-KW"/>
</dbReference>
<keyword evidence="14" id="KW-0521">NADP</keyword>
<comment type="cofactor">
    <cofactor evidence="3">
        <name>heme b</name>
        <dbReference type="ChEBI" id="CHEBI:60344"/>
    </cofactor>
</comment>
<dbReference type="GO" id="GO:0005829">
    <property type="term" value="C:cytosol"/>
    <property type="evidence" value="ECO:0007669"/>
    <property type="project" value="UniProtKB-SubCell"/>
</dbReference>
<dbReference type="GO" id="GO:0006809">
    <property type="term" value="P:nitric oxide biosynthetic process"/>
    <property type="evidence" value="ECO:0007669"/>
    <property type="project" value="InterPro"/>
</dbReference>
<comment type="cofactor">
    <cofactor evidence="2">
        <name>(6R)-L-erythro-5,6,7,8-tetrahydrobiopterin</name>
        <dbReference type="ChEBI" id="CHEBI:59560"/>
    </cofactor>
</comment>
<evidence type="ECO:0000256" key="11">
    <source>
        <dbReference type="ARBA" id="ARBA00022643"/>
    </source>
</evidence>
<dbReference type="PANTHER" id="PTHR43410:SF4">
    <property type="entry name" value="NITRIC OXIDE SYNTHASE"/>
    <property type="match status" value="1"/>
</dbReference>
<evidence type="ECO:0000256" key="5">
    <source>
        <dbReference type="ARBA" id="ARBA00004514"/>
    </source>
</evidence>